<proteinExistence type="inferred from homology"/>
<reference evidence="6 7" key="1">
    <citation type="journal article" date="2012" name="Science">
        <title>The Paleozoic origin of enzymatic lignin decomposition reconstructed from 31 fungal genomes.</title>
        <authorList>
            <person name="Floudas D."/>
            <person name="Binder M."/>
            <person name="Riley R."/>
            <person name="Barry K."/>
            <person name="Blanchette R.A."/>
            <person name="Henrissat B."/>
            <person name="Martinez A.T."/>
            <person name="Otillar R."/>
            <person name="Spatafora J.W."/>
            <person name="Yadav J.S."/>
            <person name="Aerts A."/>
            <person name="Benoit I."/>
            <person name="Boyd A."/>
            <person name="Carlson A."/>
            <person name="Copeland A."/>
            <person name="Coutinho P.M."/>
            <person name="de Vries R.P."/>
            <person name="Ferreira P."/>
            <person name="Findley K."/>
            <person name="Foster B."/>
            <person name="Gaskell J."/>
            <person name="Glotzer D."/>
            <person name="Gorecki P."/>
            <person name="Heitman J."/>
            <person name="Hesse C."/>
            <person name="Hori C."/>
            <person name="Igarashi K."/>
            <person name="Jurgens J.A."/>
            <person name="Kallen N."/>
            <person name="Kersten P."/>
            <person name="Kohler A."/>
            <person name="Kuees U."/>
            <person name="Kumar T.K.A."/>
            <person name="Kuo A."/>
            <person name="LaButti K."/>
            <person name="Larrondo L.F."/>
            <person name="Lindquist E."/>
            <person name="Ling A."/>
            <person name="Lombard V."/>
            <person name="Lucas S."/>
            <person name="Lundell T."/>
            <person name="Martin R."/>
            <person name="McLaughlin D.J."/>
            <person name="Morgenstern I."/>
            <person name="Morin E."/>
            <person name="Murat C."/>
            <person name="Nagy L.G."/>
            <person name="Nolan M."/>
            <person name="Ohm R.A."/>
            <person name="Patyshakuliyeva A."/>
            <person name="Rokas A."/>
            <person name="Ruiz-Duenas F.J."/>
            <person name="Sabat G."/>
            <person name="Salamov A."/>
            <person name="Samejima M."/>
            <person name="Schmutz J."/>
            <person name="Slot J.C."/>
            <person name="St John F."/>
            <person name="Stenlid J."/>
            <person name="Sun H."/>
            <person name="Sun S."/>
            <person name="Syed K."/>
            <person name="Tsang A."/>
            <person name="Wiebenga A."/>
            <person name="Young D."/>
            <person name="Pisabarro A."/>
            <person name="Eastwood D.C."/>
            <person name="Martin F."/>
            <person name="Cullen D."/>
            <person name="Grigoriev I.V."/>
            <person name="Hibbett D.S."/>
        </authorList>
    </citation>
    <scope>NUCLEOTIDE SEQUENCE [LARGE SCALE GENOMIC DNA]</scope>
    <source>
        <strain evidence="6 7">MD-104</strain>
    </source>
</reference>
<evidence type="ECO:0000256" key="1">
    <source>
        <dbReference type="ARBA" id="ARBA00006885"/>
    </source>
</evidence>
<dbReference type="SUPFAM" id="SSF55961">
    <property type="entry name" value="Bet v1-like"/>
    <property type="match status" value="1"/>
</dbReference>
<comment type="similarity">
    <text evidence="1">Belongs to the COQ10 family.</text>
</comment>
<dbReference type="Proteomes" id="UP000218811">
    <property type="component" value="Unassembled WGS sequence"/>
</dbReference>
<dbReference type="InterPro" id="IPR005031">
    <property type="entry name" value="COQ10_START"/>
</dbReference>
<evidence type="ECO:0000256" key="3">
    <source>
        <dbReference type="ARBA" id="ARBA00024947"/>
    </source>
</evidence>
<dbReference type="InterPro" id="IPR044996">
    <property type="entry name" value="COQ10-like"/>
</dbReference>
<comment type="function">
    <text evidence="3">Required for the function of coenzyme Q in the respiratory chain. May serve as a chaperone or may be involved in the transport of Q6 from its site of synthesis to the catalytic sites of the respiratory complexes.</text>
</comment>
<protein>
    <recommendedName>
        <fullName evidence="5">Coenzyme Q-binding protein COQ10 START domain-containing protein</fullName>
    </recommendedName>
</protein>
<comment type="subunit">
    <text evidence="2">Interacts with coenzyme Q.</text>
</comment>
<dbReference type="STRING" id="742152.A0A2H3JW20"/>
<dbReference type="AlphaFoldDB" id="A0A2H3JW20"/>
<dbReference type="GO" id="GO:0045333">
    <property type="term" value="P:cellular respiration"/>
    <property type="evidence" value="ECO:0007669"/>
    <property type="project" value="InterPro"/>
</dbReference>
<accession>A0A2H3JW20</accession>
<dbReference type="PANTHER" id="PTHR12901">
    <property type="entry name" value="SPERM PROTEIN HOMOLOG"/>
    <property type="match status" value="1"/>
</dbReference>
<dbReference type="InterPro" id="IPR023393">
    <property type="entry name" value="START-like_dom_sf"/>
</dbReference>
<organism evidence="6 7">
    <name type="scientific">Wolfiporia cocos (strain MD-104)</name>
    <name type="common">Brown rot fungus</name>
    <dbReference type="NCBI Taxonomy" id="742152"/>
    <lineage>
        <taxon>Eukaryota</taxon>
        <taxon>Fungi</taxon>
        <taxon>Dikarya</taxon>
        <taxon>Basidiomycota</taxon>
        <taxon>Agaricomycotina</taxon>
        <taxon>Agaricomycetes</taxon>
        <taxon>Polyporales</taxon>
        <taxon>Phaeolaceae</taxon>
        <taxon>Wolfiporia</taxon>
    </lineage>
</organism>
<dbReference type="GO" id="GO:0048039">
    <property type="term" value="F:ubiquinone binding"/>
    <property type="evidence" value="ECO:0007669"/>
    <property type="project" value="InterPro"/>
</dbReference>
<dbReference type="Gene3D" id="3.30.530.20">
    <property type="match status" value="1"/>
</dbReference>
<evidence type="ECO:0000256" key="2">
    <source>
        <dbReference type="ARBA" id="ARBA00011814"/>
    </source>
</evidence>
<dbReference type="OMA" id="QLHAAMM"/>
<feature type="domain" description="Coenzyme Q-binding protein COQ10 START" evidence="5">
    <location>
        <begin position="51"/>
        <end position="215"/>
    </location>
</feature>
<evidence type="ECO:0000256" key="4">
    <source>
        <dbReference type="SAM" id="MobiDB-lite"/>
    </source>
</evidence>
<evidence type="ECO:0000259" key="5">
    <source>
        <dbReference type="Pfam" id="PF03364"/>
    </source>
</evidence>
<dbReference type="PANTHER" id="PTHR12901:SF10">
    <property type="entry name" value="COENZYME Q-BINDING PROTEIN COQ10, MITOCHONDRIAL"/>
    <property type="match status" value="1"/>
</dbReference>
<keyword evidence="7" id="KW-1185">Reference proteome</keyword>
<dbReference type="EMBL" id="KB468113">
    <property type="protein sequence ID" value="PCH40914.1"/>
    <property type="molecule type" value="Genomic_DNA"/>
</dbReference>
<dbReference type="GO" id="GO:0005739">
    <property type="term" value="C:mitochondrion"/>
    <property type="evidence" value="ECO:0007669"/>
    <property type="project" value="TreeGrafter"/>
</dbReference>
<dbReference type="Pfam" id="PF03364">
    <property type="entry name" value="Polyketide_cyc"/>
    <property type="match status" value="1"/>
</dbReference>
<feature type="non-terminal residue" evidence="6">
    <location>
        <position position="225"/>
    </location>
</feature>
<sequence length="225" mass="24508">MPPLAHFASRCCRSPVKRSLFTLPDLSSLSPFSESNGNNQQPQTYHERKILPYKPSELYNLVADVDSYPQFIPFCLSARVLSRTPTSAESPGAMQAEMTVGFYSFKESYVSDIKCRPNESVEVVAASSTPLFRSLSTVWRFQPASPQSPHLSSKPPLSTAPSTTEAPARTGAQSPDSGPTLVTLDLAFSFANPVHAAVSATFFGQVSKMTVKAFEERCMEIYGPG</sequence>
<dbReference type="OrthoDB" id="292693at2759"/>
<evidence type="ECO:0000313" key="6">
    <source>
        <dbReference type="EMBL" id="PCH40914.1"/>
    </source>
</evidence>
<evidence type="ECO:0000313" key="7">
    <source>
        <dbReference type="Proteomes" id="UP000218811"/>
    </source>
</evidence>
<dbReference type="CDD" id="cd07813">
    <property type="entry name" value="COQ10p_like"/>
    <property type="match status" value="1"/>
</dbReference>
<name>A0A2H3JW20_WOLCO</name>
<feature type="region of interest" description="Disordered" evidence="4">
    <location>
        <begin position="145"/>
        <end position="177"/>
    </location>
</feature>
<gene>
    <name evidence="6" type="ORF">WOLCODRAFT_117922</name>
</gene>